<gene>
    <name evidence="1" type="ORF">ACFSR1_18715</name>
</gene>
<protein>
    <recommendedName>
        <fullName evidence="3">Bacteriocin</fullName>
    </recommendedName>
</protein>
<evidence type="ECO:0000313" key="1">
    <source>
        <dbReference type="EMBL" id="MFD2564718.1"/>
    </source>
</evidence>
<dbReference type="RefSeq" id="WP_378294577.1">
    <property type="nucleotide sequence ID" value="NZ_JBHULE010000022.1"/>
</dbReference>
<dbReference type="Proteomes" id="UP001597319">
    <property type="component" value="Unassembled WGS sequence"/>
</dbReference>
<reference evidence="2" key="1">
    <citation type="journal article" date="2019" name="Int. J. Syst. Evol. Microbiol.">
        <title>The Global Catalogue of Microorganisms (GCM) 10K type strain sequencing project: providing services to taxonomists for standard genome sequencing and annotation.</title>
        <authorList>
            <consortium name="The Broad Institute Genomics Platform"/>
            <consortium name="The Broad Institute Genome Sequencing Center for Infectious Disease"/>
            <person name="Wu L."/>
            <person name="Ma J."/>
        </authorList>
    </citation>
    <scope>NUCLEOTIDE SEQUENCE [LARGE SCALE GENOMIC DNA]</scope>
    <source>
        <strain evidence="2">KCTC 52274</strain>
    </source>
</reference>
<comment type="caution">
    <text evidence="1">The sequence shown here is derived from an EMBL/GenBank/DDBJ whole genome shotgun (WGS) entry which is preliminary data.</text>
</comment>
<organism evidence="1 2">
    <name type="scientific">Aquimarina rubra</name>
    <dbReference type="NCBI Taxonomy" id="1920033"/>
    <lineage>
        <taxon>Bacteria</taxon>
        <taxon>Pseudomonadati</taxon>
        <taxon>Bacteroidota</taxon>
        <taxon>Flavobacteriia</taxon>
        <taxon>Flavobacteriales</taxon>
        <taxon>Flavobacteriaceae</taxon>
        <taxon>Aquimarina</taxon>
    </lineage>
</organism>
<sequence length="63" mass="6768">MKKKTLKNLNLKKSTISNLNLTKISGGIKGGVSGNEMIICPSRRNSCDCPTEQNQEFPSGTGV</sequence>
<name>A0ABW5LLF6_9FLAO</name>
<evidence type="ECO:0000313" key="2">
    <source>
        <dbReference type="Proteomes" id="UP001597319"/>
    </source>
</evidence>
<accession>A0ABW5LLF6</accession>
<proteinExistence type="predicted"/>
<keyword evidence="2" id="KW-1185">Reference proteome</keyword>
<dbReference type="EMBL" id="JBHULE010000022">
    <property type="protein sequence ID" value="MFD2564718.1"/>
    <property type="molecule type" value="Genomic_DNA"/>
</dbReference>
<evidence type="ECO:0008006" key="3">
    <source>
        <dbReference type="Google" id="ProtNLM"/>
    </source>
</evidence>